<evidence type="ECO:0000256" key="5">
    <source>
        <dbReference type="SAM" id="MobiDB-lite"/>
    </source>
</evidence>
<evidence type="ECO:0000256" key="3">
    <source>
        <dbReference type="ARBA" id="ARBA00022729"/>
    </source>
</evidence>
<dbReference type="GO" id="GO:0005509">
    <property type="term" value="F:calcium ion binding"/>
    <property type="evidence" value="ECO:0007669"/>
    <property type="project" value="InterPro"/>
</dbReference>
<proteinExistence type="predicted"/>
<protein>
    <recommendedName>
        <fullName evidence="9">Thrombospondin type 3 repeat-containing protein</fullName>
    </recommendedName>
</protein>
<dbReference type="SUPFAM" id="SSF103647">
    <property type="entry name" value="TSP type-3 repeat"/>
    <property type="match status" value="1"/>
</dbReference>
<dbReference type="PANTHER" id="PTHR37467:SF1">
    <property type="entry name" value="EXPORTED CALCIUM-BINDING GLYCOPROTEIN"/>
    <property type="match status" value="1"/>
</dbReference>
<reference evidence="8" key="1">
    <citation type="submission" date="2016-10" db="EMBL/GenBank/DDBJ databases">
        <authorList>
            <person name="Varghese N."/>
            <person name="Submissions S."/>
        </authorList>
    </citation>
    <scope>NUCLEOTIDE SEQUENCE [LARGE SCALE GENOMIC DNA]</scope>
    <source>
        <strain evidence="8">CGMCC 1.10657</strain>
    </source>
</reference>
<evidence type="ECO:0000256" key="1">
    <source>
        <dbReference type="ARBA" id="ARBA00004613"/>
    </source>
</evidence>
<keyword evidence="4" id="KW-0106">Calcium</keyword>
<dbReference type="EMBL" id="FNQO01000005">
    <property type="protein sequence ID" value="SEA44694.1"/>
    <property type="molecule type" value="Genomic_DNA"/>
</dbReference>
<evidence type="ECO:0008006" key="9">
    <source>
        <dbReference type="Google" id="ProtNLM"/>
    </source>
</evidence>
<comment type="subcellular location">
    <subcellularLocation>
        <location evidence="1">Secreted</location>
    </subcellularLocation>
</comment>
<accession>A0A1H4B9F2</accession>
<evidence type="ECO:0000313" key="7">
    <source>
        <dbReference type="EMBL" id="SEA44694.1"/>
    </source>
</evidence>
<feature type="region of interest" description="Disordered" evidence="5">
    <location>
        <begin position="149"/>
        <end position="168"/>
    </location>
</feature>
<dbReference type="InterPro" id="IPR053180">
    <property type="entry name" value="Ca-binding_acidic-repeat"/>
</dbReference>
<dbReference type="InterPro" id="IPR028974">
    <property type="entry name" value="TSP_type-3_rpt"/>
</dbReference>
<name>A0A1H4B9F2_9GAMM</name>
<evidence type="ECO:0000313" key="8">
    <source>
        <dbReference type="Proteomes" id="UP000198658"/>
    </source>
</evidence>
<evidence type="ECO:0000256" key="6">
    <source>
        <dbReference type="SAM" id="SignalP"/>
    </source>
</evidence>
<evidence type="ECO:0000256" key="4">
    <source>
        <dbReference type="ARBA" id="ARBA00022837"/>
    </source>
</evidence>
<feature type="signal peptide" evidence="6">
    <location>
        <begin position="1"/>
        <end position="33"/>
    </location>
</feature>
<feature type="chain" id="PRO_5011719701" description="Thrombospondin type 3 repeat-containing protein" evidence="6">
    <location>
        <begin position="34"/>
        <end position="229"/>
    </location>
</feature>
<feature type="compositionally biased region" description="Polar residues" evidence="5">
    <location>
        <begin position="214"/>
        <end position="229"/>
    </location>
</feature>
<feature type="compositionally biased region" description="Basic and acidic residues" evidence="5">
    <location>
        <begin position="149"/>
        <end position="159"/>
    </location>
</feature>
<gene>
    <name evidence="7" type="ORF">SAMN05216562_3131</name>
</gene>
<keyword evidence="2" id="KW-0964">Secreted</keyword>
<dbReference type="Pfam" id="PF18884">
    <property type="entry name" value="TSP3_bac"/>
    <property type="match status" value="4"/>
</dbReference>
<dbReference type="AlphaFoldDB" id="A0A1H4B9F2"/>
<dbReference type="STRING" id="658218.SAMN05216562_3131"/>
<feature type="non-terminal residue" evidence="7">
    <location>
        <position position="229"/>
    </location>
</feature>
<evidence type="ECO:0000256" key="2">
    <source>
        <dbReference type="ARBA" id="ARBA00022525"/>
    </source>
</evidence>
<organism evidence="7 8">
    <name type="scientific">Microbulbifer marinus</name>
    <dbReference type="NCBI Taxonomy" id="658218"/>
    <lineage>
        <taxon>Bacteria</taxon>
        <taxon>Pseudomonadati</taxon>
        <taxon>Pseudomonadota</taxon>
        <taxon>Gammaproteobacteria</taxon>
        <taxon>Cellvibrionales</taxon>
        <taxon>Microbulbiferaceae</taxon>
        <taxon>Microbulbifer</taxon>
    </lineage>
</organism>
<sequence length="229" mass="25308">MSRKRRSSFFTFFLTSSISSLFSISVLCSLSYAEDLDSDSDGMPDYWEAIYGLDPNNPEDASRDEDLDLLENLVEFGLQTDPFRADSDWDGIPDGEDLWPLDPSKAMDQDGDGIPDAWEITRGLSEFDPNDAAMDLDGDGLSNLEEYRAGTRPDFHDSDLDGVPDGDDVAPLDAAYRIDADRDGLPEAYENQYPFLNDGYPEDAAEDLDGDGLSNLQEFTAGTNPENPD</sequence>
<dbReference type="Gene3D" id="4.10.1080.10">
    <property type="entry name" value="TSP type-3 repeat"/>
    <property type="match status" value="2"/>
</dbReference>
<dbReference type="InterPro" id="IPR059100">
    <property type="entry name" value="TSP3_bac"/>
</dbReference>
<feature type="compositionally biased region" description="Acidic residues" evidence="5">
    <location>
        <begin position="200"/>
        <end position="210"/>
    </location>
</feature>
<dbReference type="PANTHER" id="PTHR37467">
    <property type="entry name" value="EXPORTED CALCIUM-BINDING GLYCOPROTEIN-RELATED"/>
    <property type="match status" value="1"/>
</dbReference>
<feature type="region of interest" description="Disordered" evidence="5">
    <location>
        <begin position="180"/>
        <end position="229"/>
    </location>
</feature>
<keyword evidence="8" id="KW-1185">Reference proteome</keyword>
<dbReference type="Proteomes" id="UP000198658">
    <property type="component" value="Unassembled WGS sequence"/>
</dbReference>
<keyword evidence="3 6" id="KW-0732">Signal</keyword>